<evidence type="ECO:0000313" key="2">
    <source>
        <dbReference type="Proteomes" id="UP001500167"/>
    </source>
</evidence>
<comment type="caution">
    <text evidence="1">The sequence shown here is derived from an EMBL/GenBank/DDBJ whole genome shotgun (WGS) entry which is preliminary data.</text>
</comment>
<organism evidence="1 2">
    <name type="scientific">Sphingobacterium ginsenosidimutans</name>
    <dbReference type="NCBI Taxonomy" id="687845"/>
    <lineage>
        <taxon>Bacteria</taxon>
        <taxon>Pseudomonadati</taxon>
        <taxon>Bacteroidota</taxon>
        <taxon>Sphingobacteriia</taxon>
        <taxon>Sphingobacteriales</taxon>
        <taxon>Sphingobacteriaceae</taxon>
        <taxon>Sphingobacterium</taxon>
    </lineage>
</organism>
<keyword evidence="2" id="KW-1185">Reference proteome</keyword>
<dbReference type="Proteomes" id="UP001500167">
    <property type="component" value="Unassembled WGS sequence"/>
</dbReference>
<sequence length="457" mass="53370">MAITEKEIQLYIWGLKDQWVNLIQPVKFPEPNYFNEEEYDIYSLNPRQAFLNSAYNRLTELDQYVRSSDLIGCEVHLKKDFDSTIRADLLCCSEGTGGFGIIEIKKSAQTERQAYTELLGYGNHIHGLFPGMSTEDLVYILISPMQERIVREATLLSLLKDEKPVYCLIPKWQNNDINTLILEPWIPEENDISQLSNAMFHPSNIDIFKYSWDYVEGWNYKAPDKNPRQFMLDTVNKLSIYAAQLMESKHISGFVYVSQPWEELPLLPNSLVIAGINPYKVSKLLKLIKNKGIDIYRSENIDTSGIKLKDILPEIDNVHNKSTEDYLEDFSTSWINTLQGISIETFKTMTINSENITYETDHGSMTWDQYQKLALEDVFVHNYDVRPTGLLRVLFQAYQEIDYKYLTKFGYENHSTHSHGDISNYGIDNWYNISFFRDFLDRLYDELHNFRFDINDA</sequence>
<reference evidence="2" key="1">
    <citation type="journal article" date="2019" name="Int. J. Syst. Evol. Microbiol.">
        <title>The Global Catalogue of Microorganisms (GCM) 10K type strain sequencing project: providing services to taxonomists for standard genome sequencing and annotation.</title>
        <authorList>
            <consortium name="The Broad Institute Genomics Platform"/>
            <consortium name="The Broad Institute Genome Sequencing Center for Infectious Disease"/>
            <person name="Wu L."/>
            <person name="Ma J."/>
        </authorList>
    </citation>
    <scope>NUCLEOTIDE SEQUENCE [LARGE SCALE GENOMIC DNA]</scope>
    <source>
        <strain evidence="2">JCM 16722</strain>
    </source>
</reference>
<proteinExistence type="predicted"/>
<name>A0ABP8AA67_9SPHI</name>
<dbReference type="RefSeq" id="WP_346087156.1">
    <property type="nucleotide sequence ID" value="NZ_BAAAZK010000007.1"/>
</dbReference>
<gene>
    <name evidence="1" type="ORF">GCM10022218_34750</name>
</gene>
<evidence type="ECO:0000313" key="1">
    <source>
        <dbReference type="EMBL" id="GAA4180485.1"/>
    </source>
</evidence>
<accession>A0ABP8AA67</accession>
<protein>
    <recommendedName>
        <fullName evidence="3">DUF2779 domain-containing protein</fullName>
    </recommendedName>
</protein>
<evidence type="ECO:0008006" key="3">
    <source>
        <dbReference type="Google" id="ProtNLM"/>
    </source>
</evidence>
<dbReference type="EMBL" id="BAAAZK010000007">
    <property type="protein sequence ID" value="GAA4180485.1"/>
    <property type="molecule type" value="Genomic_DNA"/>
</dbReference>